<reference evidence="2 3" key="1">
    <citation type="journal article" date="2012" name="G3 (Bethesda)">
        <title>Pichia sorbitophila, an interspecies yeast hybrid reveals early steps of genome resolution following polyploidization.</title>
        <authorList>
            <person name="Leh Louis V."/>
            <person name="Despons L."/>
            <person name="Friedrich A."/>
            <person name="Martin T."/>
            <person name="Durrens P."/>
            <person name="Casaregola S."/>
            <person name="Neuveglise C."/>
            <person name="Fairhead C."/>
            <person name="Marck C."/>
            <person name="Cruz J.A."/>
            <person name="Straub M.L."/>
            <person name="Kugler V."/>
            <person name="Sacerdot C."/>
            <person name="Uzunov Z."/>
            <person name="Thierry A."/>
            <person name="Weiss S."/>
            <person name="Bleykasten C."/>
            <person name="De Montigny J."/>
            <person name="Jacques N."/>
            <person name="Jung P."/>
            <person name="Lemaire M."/>
            <person name="Mallet S."/>
            <person name="Morel G."/>
            <person name="Richard G.F."/>
            <person name="Sarkar A."/>
            <person name="Savel G."/>
            <person name="Schacherer J."/>
            <person name="Seret M.L."/>
            <person name="Talla E."/>
            <person name="Samson G."/>
            <person name="Jubin C."/>
            <person name="Poulain J."/>
            <person name="Vacherie B."/>
            <person name="Barbe V."/>
            <person name="Pelletier E."/>
            <person name="Sherman D.J."/>
            <person name="Westhof E."/>
            <person name="Weissenbach J."/>
            <person name="Baret P.V."/>
            <person name="Wincker P."/>
            <person name="Gaillardin C."/>
            <person name="Dujon B."/>
            <person name="Souciet J.L."/>
        </authorList>
    </citation>
    <scope>NUCLEOTIDE SEQUENCE [LARGE SCALE GENOMIC DNA]</scope>
    <source>
        <strain evidence="3">ATCC MYA-4447 / BCRC 22081 / CBS 7064 / NBRC 10061 / NRRL Y-12695</strain>
    </source>
</reference>
<evidence type="ECO:0000256" key="1">
    <source>
        <dbReference type="SAM" id="MobiDB-lite"/>
    </source>
</evidence>
<sequence length="309" mass="34173">MSDSPIIAYKKPSKGQKDSPAISKPASPSLGDSSSSLSSPKLKGERKVSARRKALQNFYSLPSQSGTDQDVKSESPSSAEASRESDVNGISKEEVLDFNIVNDEERLNDFLKKSSINDILRLRNAITDQSNSHESRKKSLIYDNYYELIKLSEILGELSRLKSSRETEGKGLGILKQNGEKIFASESDVSADYINSTLNDLQDFIKNDVKTFTSDFNSIAKDQIEASADLDSNASIKTVKEDGNEAASTKYDSDLLNEINTILNGASSKIDKKTKENYIDAIQNCLKKLNIRTDELLIIQLNNIKKKLS</sequence>
<accession>G8YQ40</accession>
<dbReference type="InParanoid" id="G8YQ40"/>
<dbReference type="Proteomes" id="UP000005222">
    <property type="component" value="Chromosome D"/>
</dbReference>
<dbReference type="AlphaFoldDB" id="G8YQ40"/>
<dbReference type="EMBL" id="FO082056">
    <property type="protein sequence ID" value="CCE78775.1"/>
    <property type="molecule type" value="Genomic_DNA"/>
</dbReference>
<dbReference type="STRING" id="559304.G8YQ40"/>
<feature type="compositionally biased region" description="Polar residues" evidence="1">
    <location>
        <begin position="57"/>
        <end position="68"/>
    </location>
</feature>
<dbReference type="OrthoDB" id="203678at2759"/>
<dbReference type="Pfam" id="PF08700">
    <property type="entry name" value="VPS51_Exo84_N"/>
    <property type="match status" value="1"/>
</dbReference>
<feature type="region of interest" description="Disordered" evidence="1">
    <location>
        <begin position="1"/>
        <end position="88"/>
    </location>
</feature>
<dbReference type="eggNOG" id="ENOG502SDB2">
    <property type="taxonomic scope" value="Eukaryota"/>
</dbReference>
<dbReference type="HOGENOM" id="CLU_062460_0_0_1"/>
<protein>
    <submittedName>
        <fullName evidence="2">Piso0_000804 protein</fullName>
    </submittedName>
</protein>
<dbReference type="OMA" id="LNTHDSE"/>
<feature type="compositionally biased region" description="Low complexity" evidence="1">
    <location>
        <begin position="23"/>
        <end position="41"/>
    </location>
</feature>
<keyword evidence="3" id="KW-1185">Reference proteome</keyword>
<evidence type="ECO:0000313" key="2">
    <source>
        <dbReference type="EMBL" id="CCE78775.1"/>
    </source>
</evidence>
<gene>
    <name evidence="2" type="primary">Piso0_000804</name>
    <name evidence="2" type="ORF">GNLVRS01_PISO0D04491g</name>
</gene>
<evidence type="ECO:0000313" key="3">
    <source>
        <dbReference type="Proteomes" id="UP000005222"/>
    </source>
</evidence>
<organism evidence="2 3">
    <name type="scientific">Pichia sorbitophila (strain ATCC MYA-4447 / BCRC 22081 / CBS 7064 / NBRC 10061 / NRRL Y-12695)</name>
    <name type="common">Hybrid yeast</name>
    <dbReference type="NCBI Taxonomy" id="559304"/>
    <lineage>
        <taxon>Eukaryota</taxon>
        <taxon>Fungi</taxon>
        <taxon>Dikarya</taxon>
        <taxon>Ascomycota</taxon>
        <taxon>Saccharomycotina</taxon>
        <taxon>Pichiomycetes</taxon>
        <taxon>Debaryomycetaceae</taxon>
        <taxon>Millerozyma</taxon>
    </lineage>
</organism>
<proteinExistence type="predicted"/>
<name>G8YQ40_PICSO</name>